<sequence>MLYSLDVLGVEDRGEDDQLDVYTEFNETIVRDKEGRYQVNVPWIPGAQLTETNEIQSKKRLRSVTKKLNQDLGLKTEYRNIVAQQLEKGIIEKVPGEPTGSRVFYMPHKPVVKSSATTTKVRMVFDASAKPNPLARSVNECMYKSPPLQPLLWDILIRARMAPNLLIGDIQQAFLQVGLKPEDRDAFRFVFELIDGTEEQFIFTRIPFGAEASPFLLGATLQHLYDNQPQENHTDTLLTLTENTYVDNLMKTGDSVEELKEFKHEATTIMEEGKFPVHKWESNVHSLESADMPDPGKILGLTWHKQDDVLEIQVPERDNGQRITKKSILSHLAGIYDPLGIISPTVVEGKHIYREACDENQNWDSEVSAVLAKDWLKWTRQLRNVRIPRSVIRECRKVKAVHLHLFADASNLACSAMTIAVVEHDTGTVKGFLTSKSRICKTHLTLDQLIAVVMDIERHLNNRPLTYIESDGGEPQVLTPNTILWGDDSHILEDREQDESEVTKMQRRLNAARQHAWNRWHKEYIHSLMESHRIVKGDGQLPKVGEIVLVLGEEKNRGLWKKGKVLRLILGKDGVVRGVVLRHKGHEIERPIQLVCPLEIRSSEVEEPKAPTPKVEEKQERPPRRAAEKAKERIRHWLADED</sequence>
<dbReference type="Gene3D" id="3.30.70.270">
    <property type="match status" value="1"/>
</dbReference>
<evidence type="ECO:0000259" key="1">
    <source>
        <dbReference type="Pfam" id="PF00078"/>
    </source>
</evidence>
<dbReference type="Proteomes" id="UP001152795">
    <property type="component" value="Unassembled WGS sequence"/>
</dbReference>
<dbReference type="InterPro" id="IPR000477">
    <property type="entry name" value="RT_dom"/>
</dbReference>
<feature type="domain" description="Reverse transcriptase" evidence="1">
    <location>
        <begin position="156"/>
        <end position="279"/>
    </location>
</feature>
<dbReference type="EMBL" id="CACRXK020000728">
    <property type="protein sequence ID" value="CAB3984352.1"/>
    <property type="molecule type" value="Genomic_DNA"/>
</dbReference>
<dbReference type="Pfam" id="PF05380">
    <property type="entry name" value="Peptidase_A17"/>
    <property type="match status" value="1"/>
</dbReference>
<dbReference type="InterPro" id="IPR008042">
    <property type="entry name" value="Retrotrans_Pao"/>
</dbReference>
<dbReference type="InterPro" id="IPR043128">
    <property type="entry name" value="Rev_trsase/Diguanyl_cyclase"/>
</dbReference>
<evidence type="ECO:0000313" key="4">
    <source>
        <dbReference type="Proteomes" id="UP001152795"/>
    </source>
</evidence>
<dbReference type="InterPro" id="IPR043502">
    <property type="entry name" value="DNA/RNA_pol_sf"/>
</dbReference>
<keyword evidence="4" id="KW-1185">Reference proteome</keyword>
<dbReference type="InterPro" id="IPR040676">
    <property type="entry name" value="DUF5641"/>
</dbReference>
<dbReference type="Gene3D" id="3.10.10.10">
    <property type="entry name" value="HIV Type 1 Reverse Transcriptase, subunit A, domain 1"/>
    <property type="match status" value="1"/>
</dbReference>
<dbReference type="SUPFAM" id="SSF56672">
    <property type="entry name" value="DNA/RNA polymerases"/>
    <property type="match status" value="1"/>
</dbReference>
<reference evidence="3" key="1">
    <citation type="submission" date="2020-04" db="EMBL/GenBank/DDBJ databases">
        <authorList>
            <person name="Alioto T."/>
            <person name="Alioto T."/>
            <person name="Gomez Garrido J."/>
        </authorList>
    </citation>
    <scope>NUCLEOTIDE SEQUENCE</scope>
    <source>
        <strain evidence="3">A484AB</strain>
    </source>
</reference>
<accession>A0A7D9DG89</accession>
<organism evidence="3 4">
    <name type="scientific">Paramuricea clavata</name>
    <name type="common">Red gorgonian</name>
    <name type="synonym">Violescent sea-whip</name>
    <dbReference type="NCBI Taxonomy" id="317549"/>
    <lineage>
        <taxon>Eukaryota</taxon>
        <taxon>Metazoa</taxon>
        <taxon>Cnidaria</taxon>
        <taxon>Anthozoa</taxon>
        <taxon>Octocorallia</taxon>
        <taxon>Malacalcyonacea</taxon>
        <taxon>Plexauridae</taxon>
        <taxon>Paramuricea</taxon>
    </lineage>
</organism>
<dbReference type="OrthoDB" id="5920040at2759"/>
<dbReference type="AlphaFoldDB" id="A0A7D9DG89"/>
<proteinExistence type="predicted"/>
<comment type="caution">
    <text evidence="3">The sequence shown here is derived from an EMBL/GenBank/DDBJ whole genome shotgun (WGS) entry which is preliminary data.</text>
</comment>
<dbReference type="Pfam" id="PF18701">
    <property type="entry name" value="DUF5641"/>
    <property type="match status" value="1"/>
</dbReference>
<name>A0A7D9DG89_PARCT</name>
<feature type="domain" description="DUF5641" evidence="2">
    <location>
        <begin position="507"/>
        <end position="598"/>
    </location>
</feature>
<protein>
    <submittedName>
        <fullName evidence="3">Uncharacterized protein</fullName>
    </submittedName>
</protein>
<evidence type="ECO:0000313" key="3">
    <source>
        <dbReference type="EMBL" id="CAB3984352.1"/>
    </source>
</evidence>
<dbReference type="PANTHER" id="PTHR47331">
    <property type="entry name" value="PHD-TYPE DOMAIN-CONTAINING PROTEIN"/>
    <property type="match status" value="1"/>
</dbReference>
<dbReference type="Pfam" id="PF00078">
    <property type="entry name" value="RVT_1"/>
    <property type="match status" value="1"/>
</dbReference>
<gene>
    <name evidence="3" type="ORF">PACLA_8A063015</name>
</gene>
<dbReference type="PANTHER" id="PTHR47331:SF1">
    <property type="entry name" value="GAG-LIKE PROTEIN"/>
    <property type="match status" value="1"/>
</dbReference>
<evidence type="ECO:0000259" key="2">
    <source>
        <dbReference type="Pfam" id="PF18701"/>
    </source>
</evidence>